<dbReference type="PANTHER" id="PTHR36743">
    <property type="entry name" value="OS04G0495300 PROTEIN"/>
    <property type="match status" value="1"/>
</dbReference>
<keyword evidence="1" id="KW-0812">Transmembrane</keyword>
<evidence type="ECO:0000313" key="3">
    <source>
        <dbReference type="Proteomes" id="UP000054558"/>
    </source>
</evidence>
<accession>A0A1Y1IB62</accession>
<proteinExistence type="predicted"/>
<keyword evidence="1" id="KW-1133">Transmembrane helix</keyword>
<dbReference type="AlphaFoldDB" id="A0A1Y1IB62"/>
<gene>
    <name evidence="2" type="ORF">KFL_003030020</name>
</gene>
<dbReference type="OMA" id="KWVPSPP"/>
<evidence type="ECO:0000313" key="2">
    <source>
        <dbReference type="EMBL" id="GAQ86659.1"/>
    </source>
</evidence>
<dbReference type="EMBL" id="DF237252">
    <property type="protein sequence ID" value="GAQ86659.1"/>
    <property type="molecule type" value="Genomic_DNA"/>
</dbReference>
<dbReference type="OrthoDB" id="1885878at2759"/>
<organism evidence="2 3">
    <name type="scientific">Klebsormidium nitens</name>
    <name type="common">Green alga</name>
    <name type="synonym">Ulothrix nitens</name>
    <dbReference type="NCBI Taxonomy" id="105231"/>
    <lineage>
        <taxon>Eukaryota</taxon>
        <taxon>Viridiplantae</taxon>
        <taxon>Streptophyta</taxon>
        <taxon>Klebsormidiophyceae</taxon>
        <taxon>Klebsormidiales</taxon>
        <taxon>Klebsormidiaceae</taxon>
        <taxon>Klebsormidium</taxon>
    </lineage>
</organism>
<evidence type="ECO:0000256" key="1">
    <source>
        <dbReference type="SAM" id="Phobius"/>
    </source>
</evidence>
<sequence>MDNLEQSLEGVKRRLSDLFQNHPMGQTLSQRVKAEAEHVLDSSEGFQEVVEWSFAEGGGLAHGLHKWQLYEAIQRIYVRMGTMELPFAELWMRRPPTQQDVDEVIEKGIFFIGRDTLSLEAFRHFARSFFVHFAISRSSHRLAIFIPAGTVLVFMSAGIVKRIPIVGDVYKGLGRIIPKLALGVAVGLVAAFRMR</sequence>
<dbReference type="PANTHER" id="PTHR36743:SF1">
    <property type="entry name" value="OS04G0495300 PROTEIN"/>
    <property type="match status" value="1"/>
</dbReference>
<protein>
    <submittedName>
        <fullName evidence="2">Uncharacterized protein</fullName>
    </submittedName>
</protein>
<keyword evidence="3" id="KW-1185">Reference proteome</keyword>
<name>A0A1Y1IB62_KLENI</name>
<feature type="transmembrane region" description="Helical" evidence="1">
    <location>
        <begin position="172"/>
        <end position="192"/>
    </location>
</feature>
<feature type="transmembrane region" description="Helical" evidence="1">
    <location>
        <begin position="142"/>
        <end position="160"/>
    </location>
</feature>
<keyword evidence="1" id="KW-0472">Membrane</keyword>
<reference evidence="2 3" key="1">
    <citation type="journal article" date="2014" name="Nat. Commun.">
        <title>Klebsormidium flaccidum genome reveals primary factors for plant terrestrial adaptation.</title>
        <authorList>
            <person name="Hori K."/>
            <person name="Maruyama F."/>
            <person name="Fujisawa T."/>
            <person name="Togashi T."/>
            <person name="Yamamoto N."/>
            <person name="Seo M."/>
            <person name="Sato S."/>
            <person name="Yamada T."/>
            <person name="Mori H."/>
            <person name="Tajima N."/>
            <person name="Moriyama T."/>
            <person name="Ikeuchi M."/>
            <person name="Watanabe M."/>
            <person name="Wada H."/>
            <person name="Kobayashi K."/>
            <person name="Saito M."/>
            <person name="Masuda T."/>
            <person name="Sasaki-Sekimoto Y."/>
            <person name="Mashiguchi K."/>
            <person name="Awai K."/>
            <person name="Shimojima M."/>
            <person name="Masuda S."/>
            <person name="Iwai M."/>
            <person name="Nobusawa T."/>
            <person name="Narise T."/>
            <person name="Kondo S."/>
            <person name="Saito H."/>
            <person name="Sato R."/>
            <person name="Murakawa M."/>
            <person name="Ihara Y."/>
            <person name="Oshima-Yamada Y."/>
            <person name="Ohtaka K."/>
            <person name="Satoh M."/>
            <person name="Sonobe K."/>
            <person name="Ishii M."/>
            <person name="Ohtani R."/>
            <person name="Kanamori-Sato M."/>
            <person name="Honoki R."/>
            <person name="Miyazaki D."/>
            <person name="Mochizuki H."/>
            <person name="Umetsu J."/>
            <person name="Higashi K."/>
            <person name="Shibata D."/>
            <person name="Kamiya Y."/>
            <person name="Sato N."/>
            <person name="Nakamura Y."/>
            <person name="Tabata S."/>
            <person name="Ida S."/>
            <person name="Kurokawa K."/>
            <person name="Ohta H."/>
        </authorList>
    </citation>
    <scope>NUCLEOTIDE SEQUENCE [LARGE SCALE GENOMIC DNA]</scope>
    <source>
        <strain evidence="2 3">NIES-2285</strain>
    </source>
</reference>
<dbReference type="Proteomes" id="UP000054558">
    <property type="component" value="Unassembled WGS sequence"/>
</dbReference>